<accession>A0A9W7ENP5</accession>
<feature type="coiled-coil region" evidence="1">
    <location>
        <begin position="386"/>
        <end position="616"/>
    </location>
</feature>
<dbReference type="AlphaFoldDB" id="A0A9W7ENP5"/>
<comment type="caution">
    <text evidence="2">The sequence shown here is derived from an EMBL/GenBank/DDBJ whole genome shotgun (WGS) entry which is preliminary data.</text>
</comment>
<sequence>MALYTVEDLSKLKTELEEAKNAVSDLEKKLDKKTALHKEAIENAAADLKAITEQLTEEKGSRSALATDVADLNKTTARLEGERDRLTKEKEVVLEEKMNVIKTAGENRRKLEVSVGNWKTTSENLQKKIEEMQNNSAAALLKSVKEENQGLRVSLENLETMRDQQQQVLDKMKEDKFAADQEMERLEELARENPEQTAAIHWLNATIRNLRKQIKVQGLKIVDLKEKSLEEKKTRAEVEDELRAQRNELMKDQKQANVYLEQLSDDSKRLKEVNDKFREAAHNQLEVLQEAVQTKEQHVEHYMEQNRNLENELEVLRKSISGVEEDKQIEAAEFRQKQAEDREKLEELKRSLSDVGTASAKEIMKVETAKQEEIRSIQAKDRQIMEQNTVKRIQKLKAEKDEQIQQIRAEERQKMEEASARKIKDIEDAKDEEIRQIRAEDRRQASAKLQEVEDANEDEIRRIRADTKIQEQASARKIQALEDDKEAYEKDQKQLQKSLEEYKSKLESAREDLAEKVDELAEKDDELHQMDIDFRDKERKTKSTLRDLETQLLDAKDQSEEEKIELERKYKDELRNQKRELKARLKEVEDEKLEAEDNLRAMKRQAKEKKKDLVHQFVKAANNQRARENLLYGEGEEVKKKREEMGKEKCKELQAELDRMKIQNHMLMCTNNTLATKMADAVSTQAEQVKHLANVGTEMARKLDQNGEMLQQNTNLLKKHTELLQGIHETVRNNMTRISNMLDTEVAVPNLIVVIPAPEKSKKMAWKVPKLGKLFEPSTWLKEKGFDLHIICPITRKSVVSFEVLKPLAFIKENAGLIKFGLLALKAGNVALKIASRVGTGLDLVPELELDSSSIDSFIDGMDRLDNTLKDSTGIELTANKFTATLTEFFMDRNELNLDHKRSEKVKKLTGSGYENLKEFLSQNNRMGKVRQHMELIEGRDNQKMWVALEREEPS</sequence>
<name>A0A9W7ENP5_9STRA</name>
<gene>
    <name evidence="2" type="ORF">TrVE_jg5474</name>
</gene>
<evidence type="ECO:0000313" key="2">
    <source>
        <dbReference type="EMBL" id="GMH83923.1"/>
    </source>
</evidence>
<proteinExistence type="predicted"/>
<protein>
    <submittedName>
        <fullName evidence="2">Uncharacterized protein</fullName>
    </submittedName>
</protein>
<reference evidence="3" key="1">
    <citation type="journal article" date="2023" name="Commun. Biol.">
        <title>Genome analysis of Parmales, the sister group of diatoms, reveals the evolutionary specialization of diatoms from phago-mixotrophs to photoautotrophs.</title>
        <authorList>
            <person name="Ban H."/>
            <person name="Sato S."/>
            <person name="Yoshikawa S."/>
            <person name="Yamada K."/>
            <person name="Nakamura Y."/>
            <person name="Ichinomiya M."/>
            <person name="Sato N."/>
            <person name="Blanc-Mathieu R."/>
            <person name="Endo H."/>
            <person name="Kuwata A."/>
            <person name="Ogata H."/>
        </authorList>
    </citation>
    <scope>NUCLEOTIDE SEQUENCE [LARGE SCALE GENOMIC DNA]</scope>
    <source>
        <strain evidence="3">NIES 3699</strain>
    </source>
</reference>
<keyword evidence="3" id="KW-1185">Reference proteome</keyword>
<dbReference type="Proteomes" id="UP001165160">
    <property type="component" value="Unassembled WGS sequence"/>
</dbReference>
<dbReference type="EMBL" id="BRXX01000031">
    <property type="protein sequence ID" value="GMH83923.1"/>
    <property type="molecule type" value="Genomic_DNA"/>
</dbReference>
<feature type="coiled-coil region" evidence="1">
    <location>
        <begin position="643"/>
        <end position="670"/>
    </location>
</feature>
<evidence type="ECO:0000256" key="1">
    <source>
        <dbReference type="SAM" id="Coils"/>
    </source>
</evidence>
<feature type="coiled-coil region" evidence="1">
    <location>
        <begin position="9"/>
        <end position="355"/>
    </location>
</feature>
<evidence type="ECO:0000313" key="3">
    <source>
        <dbReference type="Proteomes" id="UP001165160"/>
    </source>
</evidence>
<keyword evidence="1" id="KW-0175">Coiled coil</keyword>
<organism evidence="2 3">
    <name type="scientific">Triparma verrucosa</name>
    <dbReference type="NCBI Taxonomy" id="1606542"/>
    <lineage>
        <taxon>Eukaryota</taxon>
        <taxon>Sar</taxon>
        <taxon>Stramenopiles</taxon>
        <taxon>Ochrophyta</taxon>
        <taxon>Bolidophyceae</taxon>
        <taxon>Parmales</taxon>
        <taxon>Triparmaceae</taxon>
        <taxon>Triparma</taxon>
    </lineage>
</organism>